<accession>A0A6J5UDI3</accession>
<name>A0A6J5UDI3_PRUAR</name>
<dbReference type="AlphaFoldDB" id="A0A6J5UDI3"/>
<dbReference type="Proteomes" id="UP000507222">
    <property type="component" value="Unassembled WGS sequence"/>
</dbReference>
<dbReference type="EMBL" id="CAEKDK010000003">
    <property type="protein sequence ID" value="CAB4273657.1"/>
    <property type="molecule type" value="Genomic_DNA"/>
</dbReference>
<sequence>MLFIFASKLASLCDTPNDVVYLLAPRRRSRRLHLCHQRRGPQPHDDQLRLQRDQVGAPVVCGCSEFGQIDSPDGSSPTASITVSPTNPNRILSVWVVVVVGCVVEVKQGQEVVRVAAGECGG</sequence>
<reference evidence="1 2" key="1">
    <citation type="submission" date="2020-05" db="EMBL/GenBank/DDBJ databases">
        <authorList>
            <person name="Campoy J."/>
            <person name="Schneeberger K."/>
            <person name="Spophaly S."/>
        </authorList>
    </citation>
    <scope>NUCLEOTIDE SEQUENCE [LARGE SCALE GENOMIC DNA]</scope>
    <source>
        <strain evidence="1">PruArmRojPasFocal</strain>
    </source>
</reference>
<evidence type="ECO:0000313" key="1">
    <source>
        <dbReference type="EMBL" id="CAB4273657.1"/>
    </source>
</evidence>
<protein>
    <submittedName>
        <fullName evidence="1">Uncharacterized protein</fullName>
    </submittedName>
</protein>
<proteinExistence type="predicted"/>
<gene>
    <name evidence="1" type="ORF">CURHAP_LOCUS21663</name>
</gene>
<organism evidence="1 2">
    <name type="scientific">Prunus armeniaca</name>
    <name type="common">Apricot</name>
    <name type="synonym">Armeniaca vulgaris</name>
    <dbReference type="NCBI Taxonomy" id="36596"/>
    <lineage>
        <taxon>Eukaryota</taxon>
        <taxon>Viridiplantae</taxon>
        <taxon>Streptophyta</taxon>
        <taxon>Embryophyta</taxon>
        <taxon>Tracheophyta</taxon>
        <taxon>Spermatophyta</taxon>
        <taxon>Magnoliopsida</taxon>
        <taxon>eudicotyledons</taxon>
        <taxon>Gunneridae</taxon>
        <taxon>Pentapetalae</taxon>
        <taxon>rosids</taxon>
        <taxon>fabids</taxon>
        <taxon>Rosales</taxon>
        <taxon>Rosaceae</taxon>
        <taxon>Amygdaloideae</taxon>
        <taxon>Amygdaleae</taxon>
        <taxon>Prunus</taxon>
    </lineage>
</organism>
<evidence type="ECO:0000313" key="2">
    <source>
        <dbReference type="Proteomes" id="UP000507222"/>
    </source>
</evidence>